<organism evidence="1 2">
    <name type="scientific">Acetobacter sacchari</name>
    <dbReference type="NCBI Taxonomy" id="2661687"/>
    <lineage>
        <taxon>Bacteria</taxon>
        <taxon>Pseudomonadati</taxon>
        <taxon>Pseudomonadota</taxon>
        <taxon>Alphaproteobacteria</taxon>
        <taxon>Acetobacterales</taxon>
        <taxon>Acetobacteraceae</taxon>
        <taxon>Acetobacter</taxon>
    </lineage>
</organism>
<comment type="caution">
    <text evidence="1">The sequence shown here is derived from an EMBL/GenBank/DDBJ whole genome shotgun (WGS) entry which is preliminary data.</text>
</comment>
<sequence length="64" mass="6899">MVARSGAGATLRTLPESVIEPVSVSRALIGWPQPFRMAMAPFMSRYGDHCAGHINDARAVYAPL</sequence>
<protein>
    <submittedName>
        <fullName evidence="1">Uncharacterized protein</fullName>
    </submittedName>
</protein>
<keyword evidence="2" id="KW-1185">Reference proteome</keyword>
<dbReference type="Proteomes" id="UP000664771">
    <property type="component" value="Unassembled WGS sequence"/>
</dbReference>
<evidence type="ECO:0000313" key="2">
    <source>
        <dbReference type="Proteomes" id="UP000664771"/>
    </source>
</evidence>
<gene>
    <name evidence="1" type="ORF">J2D73_19450</name>
</gene>
<proteinExistence type="predicted"/>
<accession>A0ABS3M199</accession>
<reference evidence="1 2" key="1">
    <citation type="submission" date="2021-03" db="EMBL/GenBank/DDBJ databases">
        <title>The complete genome sequence of Acetobacter sacchari TBRC 11175.</title>
        <authorList>
            <person name="Charoenyingcharoen P."/>
            <person name="Yukphan P."/>
        </authorList>
    </citation>
    <scope>NUCLEOTIDE SEQUENCE [LARGE SCALE GENOMIC DNA]</scope>
    <source>
        <strain evidence="1 2">TBRC 11175</strain>
    </source>
</reference>
<evidence type="ECO:0000313" key="1">
    <source>
        <dbReference type="EMBL" id="MBO1361961.1"/>
    </source>
</evidence>
<dbReference type="EMBL" id="JAFVMF010000037">
    <property type="protein sequence ID" value="MBO1361961.1"/>
    <property type="molecule type" value="Genomic_DNA"/>
</dbReference>
<name>A0ABS3M199_9PROT</name>